<dbReference type="EMBL" id="JBBWRZ010000012">
    <property type="protein sequence ID" value="KAK8224672.1"/>
    <property type="molecule type" value="Genomic_DNA"/>
</dbReference>
<keyword evidence="3" id="KW-1185">Reference proteome</keyword>
<dbReference type="Proteomes" id="UP001492380">
    <property type="component" value="Unassembled WGS sequence"/>
</dbReference>
<evidence type="ECO:0000313" key="3">
    <source>
        <dbReference type="Proteomes" id="UP001492380"/>
    </source>
</evidence>
<evidence type="ECO:0000313" key="2">
    <source>
        <dbReference type="EMBL" id="KAK8224672.1"/>
    </source>
</evidence>
<evidence type="ECO:0000256" key="1">
    <source>
        <dbReference type="SAM" id="MobiDB-lite"/>
    </source>
</evidence>
<feature type="compositionally biased region" description="Pro residues" evidence="1">
    <location>
        <begin position="947"/>
        <end position="962"/>
    </location>
</feature>
<organism evidence="2 3">
    <name type="scientific">Phyllosticta capitalensis</name>
    <dbReference type="NCBI Taxonomy" id="121624"/>
    <lineage>
        <taxon>Eukaryota</taxon>
        <taxon>Fungi</taxon>
        <taxon>Dikarya</taxon>
        <taxon>Ascomycota</taxon>
        <taxon>Pezizomycotina</taxon>
        <taxon>Dothideomycetes</taxon>
        <taxon>Dothideomycetes incertae sedis</taxon>
        <taxon>Botryosphaeriales</taxon>
        <taxon>Phyllostictaceae</taxon>
        <taxon>Phyllosticta</taxon>
    </lineage>
</organism>
<name>A0ABR1YB65_9PEZI</name>
<sequence length="1011" mass="114300">MLPYRHVAAQKALSQQQFCQPADPPSLRTIAPQLPTAHAPSSTPVVAHWQSQWHNGRLFVFDFSSRSWLATSTNNLSPHLFFNPSTRHEERSEVWISQVHGTHYLYTMRDDHGVLAFKVEPQVARPPLHPPEPSVLGKRAISREVPTPPPAKKSKTSKANGPTRIRKDRRVHTPVYQDVWKRIFELSDPAMLFTYEKVSPDFLHALEYSHIWRHAMRHHFGPDLPPTPSGITDRQYADLLSGQGCMRCHEPKARKTYWAFLRRWCTKCFSQKIIKQEDCFAFNQKFAGLLETIPCATVDSWNHYSYAGWGDNDGRSRTSGNQPVFIKDDLSAVAEAYGDFVIGLGKRNLDDDQIAEEQTAYIKERKGKLEALMDERYEIDKFEKKWIAMRAAKSSDLKTLRKEEIIRQAAQLDPPMTEDVLSLIPAYQDNIKINKEFKTKKFWKVLKTKLEEARPEAEKVVAMERRAAAMGYWDLLQGVQTMNAMPAQRMINSFTDDCSKAVIDEAHKNPMGHQEFALRILNKVRAIAGETLNLPSQMPRDSPFADVYPRNGKYVLTVEHACKVYEQRIGPLLADIYPEFHPPTRNVQKFKCPGCKRNDVSKQRTFRQLMNHIREDHAVTIGDFQVFRLAGSKPEPFLTGVPWPCNLPALTDNQKSNGCWNADAEPEYGTDSLPTPQNFGKVQSIFVRRGVCSFGSLENGVSNGPCDFLGNVKDALAVLEDTGLSAPVKSRLVVEYGDRLVKNANGDSAVPEFQILRFEVDAWLMSSNNHDILDKMCCGVCRKATDGKTRGGKNYAKMSSSRAEMIRHFVTHHQSDTCRWPKDMFALPSDDEVTLALQKSGQKAMDAFNKLFPVLDEPFKTEMVPLQTLANVANQHKLNTRPPKQTITQYRQQNPPANYMSHSQPRPTTLAPQMMTDMFPAPLDPRAVNAMERAQHHLPQVGGGLPPMAPTPHRPRPPPPSLQPLQPSSSLLHNSHQPLAPGPNPYSPYSIPSVYGGYPPPRPMYRPPYGG</sequence>
<gene>
    <name evidence="2" type="ORF">HDK90DRAFT_470089</name>
</gene>
<protein>
    <submittedName>
        <fullName evidence="2">Uncharacterized protein</fullName>
    </submittedName>
</protein>
<feature type="region of interest" description="Disordered" evidence="1">
    <location>
        <begin position="126"/>
        <end position="167"/>
    </location>
</feature>
<feature type="compositionally biased region" description="Low complexity" evidence="1">
    <location>
        <begin position="963"/>
        <end position="979"/>
    </location>
</feature>
<feature type="compositionally biased region" description="Pro residues" evidence="1">
    <location>
        <begin position="998"/>
        <end position="1011"/>
    </location>
</feature>
<comment type="caution">
    <text evidence="2">The sequence shown here is derived from an EMBL/GenBank/DDBJ whole genome shotgun (WGS) entry which is preliminary data.</text>
</comment>
<feature type="region of interest" description="Disordered" evidence="1">
    <location>
        <begin position="938"/>
        <end position="1011"/>
    </location>
</feature>
<proteinExistence type="predicted"/>
<accession>A0ABR1YB65</accession>
<reference evidence="2 3" key="1">
    <citation type="submission" date="2024-04" db="EMBL/GenBank/DDBJ databases">
        <title>Phyllosticta paracitricarpa is synonymous to the EU quarantine fungus P. citricarpa based on phylogenomic analyses.</title>
        <authorList>
            <consortium name="Lawrence Berkeley National Laboratory"/>
            <person name="Van Ingen-Buijs V.A."/>
            <person name="Van Westerhoven A.C."/>
            <person name="Haridas S."/>
            <person name="Skiadas P."/>
            <person name="Martin F."/>
            <person name="Groenewald J.Z."/>
            <person name="Crous P.W."/>
            <person name="Seidl M.F."/>
        </authorList>
    </citation>
    <scope>NUCLEOTIDE SEQUENCE [LARGE SCALE GENOMIC DNA]</scope>
    <source>
        <strain evidence="2 3">CBS 123374</strain>
    </source>
</reference>